<proteinExistence type="predicted"/>
<gene>
    <name evidence="2" type="ORF">BDV28DRAFT_137095</name>
</gene>
<keyword evidence="3" id="KW-1185">Reference proteome</keyword>
<accession>A0A5N6Z396</accession>
<dbReference type="AlphaFoldDB" id="A0A5N6Z396"/>
<evidence type="ECO:0000313" key="3">
    <source>
        <dbReference type="Proteomes" id="UP000327118"/>
    </source>
</evidence>
<feature type="region of interest" description="Disordered" evidence="1">
    <location>
        <begin position="1"/>
        <end position="57"/>
    </location>
</feature>
<feature type="region of interest" description="Disordered" evidence="1">
    <location>
        <begin position="419"/>
        <end position="441"/>
    </location>
</feature>
<dbReference type="EMBL" id="ML739171">
    <property type="protein sequence ID" value="KAE8351426.1"/>
    <property type="molecule type" value="Genomic_DNA"/>
</dbReference>
<dbReference type="Proteomes" id="UP000327118">
    <property type="component" value="Unassembled WGS sequence"/>
</dbReference>
<evidence type="ECO:0000256" key="1">
    <source>
        <dbReference type="SAM" id="MobiDB-lite"/>
    </source>
</evidence>
<evidence type="ECO:0000313" key="2">
    <source>
        <dbReference type="EMBL" id="KAE8351426.1"/>
    </source>
</evidence>
<feature type="region of interest" description="Disordered" evidence="1">
    <location>
        <begin position="265"/>
        <end position="289"/>
    </location>
</feature>
<protein>
    <submittedName>
        <fullName evidence="2">Uncharacterized protein</fullName>
    </submittedName>
</protein>
<feature type="compositionally biased region" description="Polar residues" evidence="1">
    <location>
        <begin position="9"/>
        <end position="20"/>
    </location>
</feature>
<feature type="compositionally biased region" description="Low complexity" evidence="1">
    <location>
        <begin position="42"/>
        <end position="56"/>
    </location>
</feature>
<feature type="compositionally biased region" description="Basic and acidic residues" evidence="1">
    <location>
        <begin position="225"/>
        <end position="241"/>
    </location>
</feature>
<organism evidence="2 3">
    <name type="scientific">Aspergillus coremiiformis</name>
    <dbReference type="NCBI Taxonomy" id="138285"/>
    <lineage>
        <taxon>Eukaryota</taxon>
        <taxon>Fungi</taxon>
        <taxon>Dikarya</taxon>
        <taxon>Ascomycota</taxon>
        <taxon>Pezizomycotina</taxon>
        <taxon>Eurotiomycetes</taxon>
        <taxon>Eurotiomycetidae</taxon>
        <taxon>Eurotiales</taxon>
        <taxon>Aspergillaceae</taxon>
        <taxon>Aspergillus</taxon>
        <taxon>Aspergillus subgen. Circumdati</taxon>
    </lineage>
</organism>
<sequence>MGIPMYREPSSTETTKNNPTKDPCAAARSAIRRQTSIRRPSRYSSSALRSATLRSPFPRPLADQIEHEANGLQRHVHSPLPNSGSGDDPFDLTSGLSGSSVREAGQRLLNDVLRHSRPGQRLRIPRNPVLDDIYLRSAAGDNGGTRREQDHPPPSFTPRFAPAIAYHRTASPQAPPDVRLSPFPRSDALSGAVSIGSTFPPVPRVGQRSIHQASRSDSQPIVDGLGDRQRSVSPDGDHTNDAWETLLTTITPDTNLPSVDSSFTSASAGTNASINGTSRSSATSFGTVPNSMDSTAPTVQMVLDPYPEFLNPCDYSSSTDSDSDFDSEAEATRNSLFHYHYRRIREIEMNARRDARRRARNVHSTMRSQPPIPTISFAISDSTDPDLHHMQAILDRLARREDVPDELWTAAGLSRTISHRVSANNESNNTDVIDGPSRQQR</sequence>
<feature type="region of interest" description="Disordered" evidence="1">
    <location>
        <begin position="137"/>
        <end position="160"/>
    </location>
</feature>
<name>A0A5N6Z396_9EURO</name>
<feature type="compositionally biased region" description="Polar residues" evidence="1">
    <location>
        <begin position="209"/>
        <end position="219"/>
    </location>
</feature>
<feature type="region of interest" description="Disordered" evidence="1">
    <location>
        <begin position="192"/>
        <end position="241"/>
    </location>
</feature>
<feature type="region of interest" description="Disordered" evidence="1">
    <location>
        <begin position="75"/>
        <end position="98"/>
    </location>
</feature>
<dbReference type="OrthoDB" id="3946700at2759"/>
<reference evidence="3" key="1">
    <citation type="submission" date="2019-04" db="EMBL/GenBank/DDBJ databases">
        <title>Friends and foes A comparative genomics studyof 23 Aspergillus species from section Flavi.</title>
        <authorList>
            <consortium name="DOE Joint Genome Institute"/>
            <person name="Kjaerbolling I."/>
            <person name="Vesth T."/>
            <person name="Frisvad J.C."/>
            <person name="Nybo J.L."/>
            <person name="Theobald S."/>
            <person name="Kildgaard S."/>
            <person name="Isbrandt T."/>
            <person name="Kuo A."/>
            <person name="Sato A."/>
            <person name="Lyhne E.K."/>
            <person name="Kogle M.E."/>
            <person name="Wiebenga A."/>
            <person name="Kun R.S."/>
            <person name="Lubbers R.J."/>
            <person name="Makela M.R."/>
            <person name="Barry K."/>
            <person name="Chovatia M."/>
            <person name="Clum A."/>
            <person name="Daum C."/>
            <person name="Haridas S."/>
            <person name="He G."/>
            <person name="LaButti K."/>
            <person name="Lipzen A."/>
            <person name="Mondo S."/>
            <person name="Riley R."/>
            <person name="Salamov A."/>
            <person name="Simmons B.A."/>
            <person name="Magnuson J.K."/>
            <person name="Henrissat B."/>
            <person name="Mortensen U.H."/>
            <person name="Larsen T.O."/>
            <person name="Devries R.P."/>
            <person name="Grigoriev I.V."/>
            <person name="Machida M."/>
            <person name="Baker S.E."/>
            <person name="Andersen M.R."/>
        </authorList>
    </citation>
    <scope>NUCLEOTIDE SEQUENCE [LARGE SCALE GENOMIC DNA]</scope>
    <source>
        <strain evidence="3">CBS 553.77</strain>
    </source>
</reference>